<dbReference type="SUPFAM" id="SSF52833">
    <property type="entry name" value="Thioredoxin-like"/>
    <property type="match status" value="1"/>
</dbReference>
<accession>A0A5B8YIZ5</accession>
<dbReference type="OrthoDB" id="9799122at2"/>
<dbReference type="PANTHER" id="PTHR13887">
    <property type="entry name" value="GLUTATHIONE S-TRANSFERASE KAPPA"/>
    <property type="match status" value="1"/>
</dbReference>
<name>A0A5B8YIZ5_9FLAO</name>
<dbReference type="AlphaFoldDB" id="A0A5B8YIZ5"/>
<dbReference type="InterPro" id="IPR001853">
    <property type="entry name" value="DSBA-like_thioredoxin_dom"/>
</dbReference>
<dbReference type="InterPro" id="IPR036249">
    <property type="entry name" value="Thioredoxin-like_sf"/>
</dbReference>
<proteinExistence type="predicted"/>
<dbReference type="KEGG" id="anp:FK178_08205"/>
<dbReference type="Gene3D" id="3.40.30.10">
    <property type="entry name" value="Glutaredoxin"/>
    <property type="match status" value="1"/>
</dbReference>
<dbReference type="GO" id="GO:0016491">
    <property type="term" value="F:oxidoreductase activity"/>
    <property type="evidence" value="ECO:0007669"/>
    <property type="project" value="InterPro"/>
</dbReference>
<gene>
    <name evidence="2" type="ORF">FK178_08205</name>
</gene>
<dbReference type="Proteomes" id="UP000321954">
    <property type="component" value="Chromosome"/>
</dbReference>
<reference evidence="2 3" key="1">
    <citation type="submission" date="2019-08" db="EMBL/GenBank/DDBJ databases">
        <title>Antarcticibacterium arcticum sp. nov., a bacterium isolated from marine sediment of the Canadian Beaufort Sea.</title>
        <authorList>
            <person name="Lee Y.M."/>
            <person name="Baek K."/>
            <person name="Lee D.-H."/>
            <person name="Shin S.C."/>
            <person name="Jin Y.K."/>
            <person name="Park Y."/>
        </authorList>
    </citation>
    <scope>NUCLEOTIDE SEQUENCE [LARGE SCALE GENOMIC DNA]</scope>
    <source>
        <strain evidence="2 3">PAMC 28998</strain>
    </source>
</reference>
<dbReference type="RefSeq" id="WP_146833364.1">
    <property type="nucleotide sequence ID" value="NZ_CP042476.1"/>
</dbReference>
<dbReference type="CDD" id="cd03024">
    <property type="entry name" value="DsbA_FrnE"/>
    <property type="match status" value="1"/>
</dbReference>
<evidence type="ECO:0000313" key="2">
    <source>
        <dbReference type="EMBL" id="QED37705.1"/>
    </source>
</evidence>
<evidence type="ECO:0000313" key="3">
    <source>
        <dbReference type="Proteomes" id="UP000321954"/>
    </source>
</evidence>
<organism evidence="2 3">
    <name type="scientific">Antarcticibacterium arcticum</name>
    <dbReference type="NCBI Taxonomy" id="2585771"/>
    <lineage>
        <taxon>Bacteria</taxon>
        <taxon>Pseudomonadati</taxon>
        <taxon>Bacteroidota</taxon>
        <taxon>Flavobacteriia</taxon>
        <taxon>Flavobacteriales</taxon>
        <taxon>Flavobacteriaceae</taxon>
        <taxon>Antarcticibacterium</taxon>
    </lineage>
</organism>
<protein>
    <submittedName>
        <fullName evidence="2">DsbA family oxidoreductase</fullName>
    </submittedName>
</protein>
<feature type="domain" description="DSBA-like thioredoxin" evidence="1">
    <location>
        <begin position="3"/>
        <end position="204"/>
    </location>
</feature>
<dbReference type="EMBL" id="CP042476">
    <property type="protein sequence ID" value="QED37705.1"/>
    <property type="molecule type" value="Genomic_DNA"/>
</dbReference>
<dbReference type="PANTHER" id="PTHR13887:SF41">
    <property type="entry name" value="THIOREDOXIN SUPERFAMILY PROTEIN"/>
    <property type="match status" value="1"/>
</dbReference>
<evidence type="ECO:0000259" key="1">
    <source>
        <dbReference type="Pfam" id="PF01323"/>
    </source>
</evidence>
<sequence length="233" mass="25987">MEIKIWSDVRCPFCYIGKRKFEAALENFDDKDKVKIVWKSFQLDPTLKTDTSGSTLDYFVKTKGVSEAQARQMFSGAQNMANEVGIVLNIEDGVPANSFLAHRLIQMAKSKGLGNEIEEALFKAHFEETKNIDDLTELVKIAISIGLDGGEVKETLESDAYSYDVKQDEMEARNIGVRGVPFFVFDNKYAISGAQPTEAFLETLEQAWEGYNNTITTMEVSNGDSCETDGNCN</sequence>
<dbReference type="Pfam" id="PF01323">
    <property type="entry name" value="DSBA"/>
    <property type="match status" value="1"/>
</dbReference>
<keyword evidence="3" id="KW-1185">Reference proteome</keyword>